<name>A0ACC0J4A1_9ERIC</name>
<evidence type="ECO:0000313" key="1">
    <source>
        <dbReference type="EMBL" id="KAI8032371.1"/>
    </source>
</evidence>
<gene>
    <name evidence="1" type="ORF">LOK49_LG01G03567</name>
</gene>
<proteinExistence type="predicted"/>
<comment type="caution">
    <text evidence="1">The sequence shown here is derived from an EMBL/GenBank/DDBJ whole genome shotgun (WGS) entry which is preliminary data.</text>
</comment>
<keyword evidence="2" id="KW-1185">Reference proteome</keyword>
<reference evidence="1 2" key="1">
    <citation type="journal article" date="2022" name="Plant J.">
        <title>Chromosome-level genome of Camellia lanceoleosa provides a valuable resource for understanding genome evolution and self-incompatibility.</title>
        <authorList>
            <person name="Gong W."/>
            <person name="Xiao S."/>
            <person name="Wang L."/>
            <person name="Liao Z."/>
            <person name="Chang Y."/>
            <person name="Mo W."/>
            <person name="Hu G."/>
            <person name="Li W."/>
            <person name="Zhao G."/>
            <person name="Zhu H."/>
            <person name="Hu X."/>
            <person name="Ji K."/>
            <person name="Xiang X."/>
            <person name="Song Q."/>
            <person name="Yuan D."/>
            <person name="Jin S."/>
            <person name="Zhang L."/>
        </authorList>
    </citation>
    <scope>NUCLEOTIDE SEQUENCE [LARGE SCALE GENOMIC DNA]</scope>
    <source>
        <strain evidence="1">SQ_2022a</strain>
    </source>
</reference>
<dbReference type="Proteomes" id="UP001060215">
    <property type="component" value="Chromosome 1"/>
</dbReference>
<organism evidence="1 2">
    <name type="scientific">Camellia lanceoleosa</name>
    <dbReference type="NCBI Taxonomy" id="1840588"/>
    <lineage>
        <taxon>Eukaryota</taxon>
        <taxon>Viridiplantae</taxon>
        <taxon>Streptophyta</taxon>
        <taxon>Embryophyta</taxon>
        <taxon>Tracheophyta</taxon>
        <taxon>Spermatophyta</taxon>
        <taxon>Magnoliopsida</taxon>
        <taxon>eudicotyledons</taxon>
        <taxon>Gunneridae</taxon>
        <taxon>Pentapetalae</taxon>
        <taxon>asterids</taxon>
        <taxon>Ericales</taxon>
        <taxon>Theaceae</taxon>
        <taxon>Camellia</taxon>
    </lineage>
</organism>
<evidence type="ECO:0000313" key="2">
    <source>
        <dbReference type="Proteomes" id="UP001060215"/>
    </source>
</evidence>
<protein>
    <submittedName>
        <fullName evidence="1">Uncharacterized protein</fullName>
    </submittedName>
</protein>
<accession>A0ACC0J4A1</accession>
<sequence length="327" mass="36526">MLAHHFHLQLLSSSDCKITILDDFKYKSIDGDLVGVVGDSWVLKSSPVSVTWHSIEGINEESYPEIVAVLIKDVEAQSKEQHQQHHHHLILTEKQLRAKKISIIAEEVGCFDAIPVLAKIDLTWERNYRPQAYSLMAYFMNLGRRENSKYPRLRCFDLWKLHSWAGGLTEFADGRNQESTSEAVNAYYSAALIGLAYGDTHLVATASTIAAMEVHSAQTWWHVKEGGTMVGIQLLPLLPITEVLFCESGFVRDLVASASKALGREGVLEGWKGFLHALEGVYDKESALGKIRNLNGFGDGNSLTNLLWWIHSRVEEEKGYKGGGKNC</sequence>
<dbReference type="EMBL" id="CM045758">
    <property type="protein sequence ID" value="KAI8032371.1"/>
    <property type="molecule type" value="Genomic_DNA"/>
</dbReference>